<name>A0AA88DZ45_FICCA</name>
<feature type="region of interest" description="Disordered" evidence="1">
    <location>
        <begin position="169"/>
        <end position="188"/>
    </location>
</feature>
<proteinExistence type="predicted"/>
<evidence type="ECO:0000313" key="2">
    <source>
        <dbReference type="EMBL" id="GMN64553.1"/>
    </source>
</evidence>
<sequence>MVENRGSIAFFSTFRPLVALDIFARPLPPASNQDHELHLTDGDSYNYNGQVLPPAALGAILNRLKLDSEGIYKEADVYSGRLSGMIFVSERGSLETLHIALRFNDDDTEPKVDVFSLAKVFDTSTFGGARMEDSGCIAGDYLVYVSTKEPAPRRRQPWTAVYRTNLKTGETDRLTPPGQADLSPSVSPSGKKIAVASFEEKGGWNGEIEDLKTSIFVMNVEEPFDRKIIVSNGGWPTWGSDDIIFFHRKVGDYWGVFRVDISHDTLTESRVTPDGVDTFTPAAIDATTVAVATIHKKSKLDDVVLEKDQYRHIEIFDSTNNRVPIQITRELRPKADHFNPFVMEIGGTKHIGYHRCKTELLENGQEIPRKFYELESPHQDVGLFRVSGVFPTFSNDGSKLAFVDNDFKAVWLADSEGRLRKVFETDKDNVFSPVWNQNPEKDILYVCVGPSFNAGERLDICAIPKVSKARKQRKHLTKPSVNGFLSNNAFPSTNPEGTKLVYRSTRDGGDNNYKNLYIMEDANLGEYGDGEITRLTNGPWIDTHCHWSPRGDWIVFSSTRDKPNHAPAKDNDLDPGYFAVFLVKANDPSVVVRVVGSGSDLAGHVNHPFFSPDGRSIVVTADIAAVSADPISLPHFLHSVRPYGDIFTVDIDPNDINKNEDVMEFKRITHSRYESATGSWTKFSTRDRNAAWNLLLDRGRTPACPYVAYRDGGNFTGNLFIPKRC</sequence>
<dbReference type="Pfam" id="PF07676">
    <property type="entry name" value="PD40"/>
    <property type="match status" value="4"/>
</dbReference>
<dbReference type="PANTHER" id="PTHR32161">
    <property type="entry name" value="DPP6 N-TERMINAL DOMAIN-LIKE PROTEIN"/>
    <property type="match status" value="1"/>
</dbReference>
<gene>
    <name evidence="2" type="ORF">TIFTF001_033633</name>
</gene>
<dbReference type="InterPro" id="IPR011659">
    <property type="entry name" value="WD40"/>
</dbReference>
<keyword evidence="3" id="KW-1185">Reference proteome</keyword>
<evidence type="ECO:0000256" key="1">
    <source>
        <dbReference type="SAM" id="MobiDB-lite"/>
    </source>
</evidence>
<dbReference type="Proteomes" id="UP001187192">
    <property type="component" value="Unassembled WGS sequence"/>
</dbReference>
<accession>A0AA88DZ45</accession>
<dbReference type="AlphaFoldDB" id="A0AA88DZ45"/>
<dbReference type="PANTHER" id="PTHR32161:SF21">
    <property type="entry name" value="OS03G0314500 PROTEIN"/>
    <property type="match status" value="1"/>
</dbReference>
<dbReference type="Gene3D" id="2.120.10.30">
    <property type="entry name" value="TolB, C-terminal domain"/>
    <property type="match status" value="2"/>
</dbReference>
<dbReference type="SUPFAM" id="SSF82171">
    <property type="entry name" value="DPP6 N-terminal domain-like"/>
    <property type="match status" value="1"/>
</dbReference>
<reference evidence="2" key="1">
    <citation type="submission" date="2023-07" db="EMBL/GenBank/DDBJ databases">
        <title>draft genome sequence of fig (Ficus carica).</title>
        <authorList>
            <person name="Takahashi T."/>
            <person name="Nishimura K."/>
        </authorList>
    </citation>
    <scope>NUCLEOTIDE SEQUENCE</scope>
</reference>
<evidence type="ECO:0000313" key="3">
    <source>
        <dbReference type="Proteomes" id="UP001187192"/>
    </source>
</evidence>
<comment type="caution">
    <text evidence="2">The sequence shown here is derived from an EMBL/GenBank/DDBJ whole genome shotgun (WGS) entry which is preliminary data.</text>
</comment>
<protein>
    <submittedName>
        <fullName evidence="2">Uncharacterized protein</fullName>
    </submittedName>
</protein>
<dbReference type="EMBL" id="BTGU01000185">
    <property type="protein sequence ID" value="GMN64553.1"/>
    <property type="molecule type" value="Genomic_DNA"/>
</dbReference>
<organism evidence="2 3">
    <name type="scientific">Ficus carica</name>
    <name type="common">Common fig</name>
    <dbReference type="NCBI Taxonomy" id="3494"/>
    <lineage>
        <taxon>Eukaryota</taxon>
        <taxon>Viridiplantae</taxon>
        <taxon>Streptophyta</taxon>
        <taxon>Embryophyta</taxon>
        <taxon>Tracheophyta</taxon>
        <taxon>Spermatophyta</taxon>
        <taxon>Magnoliopsida</taxon>
        <taxon>eudicotyledons</taxon>
        <taxon>Gunneridae</taxon>
        <taxon>Pentapetalae</taxon>
        <taxon>rosids</taxon>
        <taxon>fabids</taxon>
        <taxon>Rosales</taxon>
        <taxon>Moraceae</taxon>
        <taxon>Ficeae</taxon>
        <taxon>Ficus</taxon>
    </lineage>
</organism>
<dbReference type="InterPro" id="IPR011042">
    <property type="entry name" value="6-blade_b-propeller_TolB-like"/>
</dbReference>